<gene>
    <name evidence="4" type="ORF">D8674_026640</name>
</gene>
<keyword evidence="4" id="KW-0808">Transferase</keyword>
<comment type="caution">
    <text evidence="4">The sequence shown here is derived from an EMBL/GenBank/DDBJ whole genome shotgun (WGS) entry which is preliminary data.</text>
</comment>
<evidence type="ECO:0000256" key="3">
    <source>
        <dbReference type="ARBA" id="ARBA00022898"/>
    </source>
</evidence>
<keyword evidence="4" id="KW-0032">Aminotransferase</keyword>
<dbReference type="GO" id="GO:0004084">
    <property type="term" value="F:branched-chain-amino-acid transaminase activity"/>
    <property type="evidence" value="ECO:0007669"/>
    <property type="project" value="InterPro"/>
</dbReference>
<dbReference type="PANTHER" id="PTHR42825:SF29">
    <property type="entry name" value="BRANCHED-CHAIN-AMINO-ACID AMINOTRANSFERASE"/>
    <property type="match status" value="1"/>
</dbReference>
<proteinExistence type="inferred from homology"/>
<comment type="similarity">
    <text evidence="2">Belongs to the class-IV pyridoxal-phosphate-dependent aminotransferase family.</text>
</comment>
<dbReference type="InterPro" id="IPR036038">
    <property type="entry name" value="Aminotransferase-like"/>
</dbReference>
<dbReference type="SUPFAM" id="SSF56752">
    <property type="entry name" value="D-aminoacid aminotransferase-like PLP-dependent enzymes"/>
    <property type="match status" value="1"/>
</dbReference>
<sequence length="283" mass="31588">MCCKSKLIFVVSQFQLIFIQNCENKFSFQITSYMLRCHCVVESFFFFWFNLFPTYIYLGKLESFRLPSTLAFFSSKSTCSANNDEAYVNFNWDKLGFGLTPTDYIYIMKISGKDNFSEGSLSRYGNIEISPSAAIFNYGQGLFEGLKAYRRPDGGIQLFRPELNALRMKNGADRLCMPSPPVNVFVDAVKKTVLANQRWVPPPGKGSLYIRPLLMGSGAVLGIGPAPECTFLIFTSPIGNWYKCGPSMNLYVENEVPRATLGGTGAIKSITNYSPVSKIGLLP</sequence>
<reference evidence="4 5" key="1">
    <citation type="submission" date="2019-09" db="EMBL/GenBank/DDBJ databases">
        <authorList>
            <person name="Ou C."/>
        </authorList>
    </citation>
    <scope>NUCLEOTIDE SEQUENCE [LARGE SCALE GENOMIC DNA]</scope>
    <source>
        <strain evidence="4">S2</strain>
        <tissue evidence="4">Leaf</tissue>
    </source>
</reference>
<dbReference type="Gene3D" id="3.30.470.10">
    <property type="match status" value="1"/>
</dbReference>
<accession>A0A5N5I7G0</accession>
<dbReference type="OrthoDB" id="409992at2759"/>
<reference evidence="4 5" key="3">
    <citation type="submission" date="2019-11" db="EMBL/GenBank/DDBJ databases">
        <title>A de novo genome assembly of a pear dwarfing rootstock.</title>
        <authorList>
            <person name="Wang F."/>
            <person name="Wang J."/>
            <person name="Li S."/>
            <person name="Zhang Y."/>
            <person name="Fang M."/>
            <person name="Ma L."/>
            <person name="Zhao Y."/>
            <person name="Jiang S."/>
        </authorList>
    </citation>
    <scope>NUCLEOTIDE SEQUENCE [LARGE SCALE GENOMIC DNA]</scope>
    <source>
        <strain evidence="4">S2</strain>
        <tissue evidence="4">Leaf</tissue>
    </source>
</reference>
<dbReference type="InterPro" id="IPR043131">
    <property type="entry name" value="BCAT-like_N"/>
</dbReference>
<protein>
    <submittedName>
        <fullName evidence="4">Branched-chain-amino-acid aminotransferase 7</fullName>
    </submittedName>
</protein>
<reference evidence="5" key="2">
    <citation type="submission" date="2019-10" db="EMBL/GenBank/DDBJ databases">
        <title>A de novo genome assembly of a pear dwarfing rootstock.</title>
        <authorList>
            <person name="Wang F."/>
            <person name="Wang J."/>
            <person name="Li S."/>
            <person name="Zhang Y."/>
            <person name="Fang M."/>
            <person name="Ma L."/>
            <person name="Zhao Y."/>
            <person name="Jiang S."/>
        </authorList>
    </citation>
    <scope>NUCLEOTIDE SEQUENCE [LARGE SCALE GENOMIC DNA]</scope>
</reference>
<evidence type="ECO:0000256" key="2">
    <source>
        <dbReference type="ARBA" id="ARBA00009320"/>
    </source>
</evidence>
<name>A0A5N5I7G0_9ROSA</name>
<keyword evidence="5" id="KW-1185">Reference proteome</keyword>
<dbReference type="GO" id="GO:0009081">
    <property type="term" value="P:branched-chain amino acid metabolic process"/>
    <property type="evidence" value="ECO:0007669"/>
    <property type="project" value="InterPro"/>
</dbReference>
<comment type="cofactor">
    <cofactor evidence="1">
        <name>pyridoxal 5'-phosphate</name>
        <dbReference type="ChEBI" id="CHEBI:597326"/>
    </cofactor>
</comment>
<evidence type="ECO:0000256" key="1">
    <source>
        <dbReference type="ARBA" id="ARBA00001933"/>
    </source>
</evidence>
<dbReference type="Proteomes" id="UP000327157">
    <property type="component" value="Chromosome 5"/>
</dbReference>
<organism evidence="4 5">
    <name type="scientific">Pyrus ussuriensis x Pyrus communis</name>
    <dbReference type="NCBI Taxonomy" id="2448454"/>
    <lineage>
        <taxon>Eukaryota</taxon>
        <taxon>Viridiplantae</taxon>
        <taxon>Streptophyta</taxon>
        <taxon>Embryophyta</taxon>
        <taxon>Tracheophyta</taxon>
        <taxon>Spermatophyta</taxon>
        <taxon>Magnoliopsida</taxon>
        <taxon>eudicotyledons</taxon>
        <taxon>Gunneridae</taxon>
        <taxon>Pentapetalae</taxon>
        <taxon>rosids</taxon>
        <taxon>fabids</taxon>
        <taxon>Rosales</taxon>
        <taxon>Rosaceae</taxon>
        <taxon>Amygdaloideae</taxon>
        <taxon>Maleae</taxon>
        <taxon>Pyrus</taxon>
    </lineage>
</organism>
<dbReference type="AlphaFoldDB" id="A0A5N5I7G0"/>
<dbReference type="PANTHER" id="PTHR42825">
    <property type="entry name" value="AMINO ACID AMINOTRANSFERASE"/>
    <property type="match status" value="1"/>
</dbReference>
<dbReference type="InterPro" id="IPR005786">
    <property type="entry name" value="B_amino_transII"/>
</dbReference>
<evidence type="ECO:0000313" key="5">
    <source>
        <dbReference type="Proteomes" id="UP000327157"/>
    </source>
</evidence>
<evidence type="ECO:0000313" key="4">
    <source>
        <dbReference type="EMBL" id="KAB2636106.1"/>
    </source>
</evidence>
<dbReference type="FunFam" id="3.30.470.10:FF:000003">
    <property type="entry name" value="Branched-chain-amino-acid aminotransferase"/>
    <property type="match status" value="1"/>
</dbReference>
<keyword evidence="3" id="KW-0663">Pyridoxal phosphate</keyword>
<dbReference type="EMBL" id="SMOL01000004">
    <property type="protein sequence ID" value="KAB2636106.1"/>
    <property type="molecule type" value="Genomic_DNA"/>
</dbReference>